<reference evidence="2 3" key="1">
    <citation type="journal article" date="2015" name="Nature">
        <title>rRNA introns, odd ribosomes, and small enigmatic genomes across a large radiation of phyla.</title>
        <authorList>
            <person name="Brown C.T."/>
            <person name="Hug L.A."/>
            <person name="Thomas B.C."/>
            <person name="Sharon I."/>
            <person name="Castelle C.J."/>
            <person name="Singh A."/>
            <person name="Wilkins M.J."/>
            <person name="Williams K.H."/>
            <person name="Banfield J.F."/>
        </authorList>
    </citation>
    <scope>NUCLEOTIDE SEQUENCE [LARGE SCALE GENOMIC DNA]</scope>
</reference>
<evidence type="ECO:0000313" key="3">
    <source>
        <dbReference type="Proteomes" id="UP000034325"/>
    </source>
</evidence>
<gene>
    <name evidence="2" type="ORF">UT23_C0023G0007</name>
</gene>
<feature type="transmembrane region" description="Helical" evidence="1">
    <location>
        <begin position="20"/>
        <end position="37"/>
    </location>
</feature>
<keyword evidence="1" id="KW-0472">Membrane</keyword>
<keyword evidence="1" id="KW-1133">Transmembrane helix</keyword>
<feature type="transmembrane region" description="Helical" evidence="1">
    <location>
        <begin position="43"/>
        <end position="63"/>
    </location>
</feature>
<dbReference type="AlphaFoldDB" id="A0A0G0Q5A9"/>
<keyword evidence="1" id="KW-0812">Transmembrane</keyword>
<evidence type="ECO:0000313" key="2">
    <source>
        <dbReference type="EMBL" id="KKQ96851.1"/>
    </source>
</evidence>
<dbReference type="Proteomes" id="UP000034325">
    <property type="component" value="Unassembled WGS sequence"/>
</dbReference>
<sequence length="112" mass="12962">MRKEARQKEVKLRKNFFPTLLFIVLLWTALGGLIYFIDPFSFGAIPTLFVLMFLAFLFTFSFLFASRRRGITLAIATTSFFILRYFGVGNILNLLLILGVVVALELYFYKKT</sequence>
<organism evidence="2 3">
    <name type="scientific">Candidatus Woesebacteria bacterium GW2011_GWA1_39_12</name>
    <dbReference type="NCBI Taxonomy" id="1618549"/>
    <lineage>
        <taxon>Bacteria</taxon>
        <taxon>Candidatus Woeseibacteriota</taxon>
    </lineage>
</organism>
<feature type="transmembrane region" description="Helical" evidence="1">
    <location>
        <begin position="92"/>
        <end position="109"/>
    </location>
</feature>
<dbReference type="EMBL" id="LBWA01000023">
    <property type="protein sequence ID" value="KKQ96851.1"/>
    <property type="molecule type" value="Genomic_DNA"/>
</dbReference>
<protein>
    <submittedName>
        <fullName evidence="2">Uncharacterized protein</fullName>
    </submittedName>
</protein>
<accession>A0A0G0Q5A9</accession>
<name>A0A0G0Q5A9_9BACT</name>
<evidence type="ECO:0000256" key="1">
    <source>
        <dbReference type="SAM" id="Phobius"/>
    </source>
</evidence>
<comment type="caution">
    <text evidence="2">The sequence shown here is derived from an EMBL/GenBank/DDBJ whole genome shotgun (WGS) entry which is preliminary data.</text>
</comment>
<proteinExistence type="predicted"/>